<evidence type="ECO:0000256" key="1">
    <source>
        <dbReference type="SAM" id="MobiDB-lite"/>
    </source>
</evidence>
<evidence type="ECO:0000256" key="2">
    <source>
        <dbReference type="SAM" id="SignalP"/>
    </source>
</evidence>
<protein>
    <recommendedName>
        <fullName evidence="5">Secreted protein</fullName>
    </recommendedName>
</protein>
<proteinExistence type="predicted"/>
<keyword evidence="2" id="KW-0732">Signal</keyword>
<evidence type="ECO:0008006" key="5">
    <source>
        <dbReference type="Google" id="ProtNLM"/>
    </source>
</evidence>
<keyword evidence="4" id="KW-1185">Reference proteome</keyword>
<dbReference type="EMBL" id="CP097510">
    <property type="protein sequence ID" value="URE30004.1"/>
    <property type="molecule type" value="Genomic_DNA"/>
</dbReference>
<dbReference type="Proteomes" id="UP001055439">
    <property type="component" value="Chromosome 8"/>
</dbReference>
<accession>A0A9E7KWT7</accession>
<evidence type="ECO:0000313" key="4">
    <source>
        <dbReference type="Proteomes" id="UP001055439"/>
    </source>
</evidence>
<gene>
    <name evidence="3" type="ORF">MUK42_03461</name>
</gene>
<name>A0A9E7KWT7_9LILI</name>
<feature type="compositionally biased region" description="Basic residues" evidence="1">
    <location>
        <begin position="58"/>
        <end position="69"/>
    </location>
</feature>
<organism evidence="3 4">
    <name type="scientific">Musa troglodytarum</name>
    <name type="common">fe'i banana</name>
    <dbReference type="NCBI Taxonomy" id="320322"/>
    <lineage>
        <taxon>Eukaryota</taxon>
        <taxon>Viridiplantae</taxon>
        <taxon>Streptophyta</taxon>
        <taxon>Embryophyta</taxon>
        <taxon>Tracheophyta</taxon>
        <taxon>Spermatophyta</taxon>
        <taxon>Magnoliopsida</taxon>
        <taxon>Liliopsida</taxon>
        <taxon>Zingiberales</taxon>
        <taxon>Musaceae</taxon>
        <taxon>Musa</taxon>
    </lineage>
</organism>
<reference evidence="3" key="1">
    <citation type="submission" date="2022-05" db="EMBL/GenBank/DDBJ databases">
        <title>The Musa troglodytarum L. genome provides insights into the mechanism of non-climacteric behaviour and enrichment of carotenoids.</title>
        <authorList>
            <person name="Wang J."/>
        </authorList>
    </citation>
    <scope>NUCLEOTIDE SEQUENCE</scope>
    <source>
        <tissue evidence="3">Leaf</tissue>
    </source>
</reference>
<feature type="chain" id="PRO_5038418887" description="Secreted protein" evidence="2">
    <location>
        <begin position="27"/>
        <end position="118"/>
    </location>
</feature>
<sequence>MGFSHCLALLSSLVFFLLFSPPPSSAVAPSHLVPERDRQVFHVTKPRPGPYPSDGRRTKNSGWRRKASKRSPVYDLRARTFSAMLPRGFVPPSGSTWCHNDAPSSINPLCEEKSVSRP</sequence>
<dbReference type="OrthoDB" id="692209at2759"/>
<feature type="signal peptide" evidence="2">
    <location>
        <begin position="1"/>
        <end position="26"/>
    </location>
</feature>
<dbReference type="AlphaFoldDB" id="A0A9E7KWT7"/>
<evidence type="ECO:0000313" key="3">
    <source>
        <dbReference type="EMBL" id="URE30004.1"/>
    </source>
</evidence>
<feature type="region of interest" description="Disordered" evidence="1">
    <location>
        <begin position="42"/>
        <end position="69"/>
    </location>
</feature>